<dbReference type="RefSeq" id="XP_066720270.1">
    <property type="nucleotide sequence ID" value="XM_066854415.1"/>
</dbReference>
<feature type="region of interest" description="Disordered" evidence="1">
    <location>
        <begin position="1"/>
        <end position="21"/>
    </location>
</feature>
<organism evidence="2 3">
    <name type="scientific">Apiospora phragmitis</name>
    <dbReference type="NCBI Taxonomy" id="2905665"/>
    <lineage>
        <taxon>Eukaryota</taxon>
        <taxon>Fungi</taxon>
        <taxon>Dikarya</taxon>
        <taxon>Ascomycota</taxon>
        <taxon>Pezizomycotina</taxon>
        <taxon>Sordariomycetes</taxon>
        <taxon>Xylariomycetidae</taxon>
        <taxon>Amphisphaeriales</taxon>
        <taxon>Apiosporaceae</taxon>
        <taxon>Apiospora</taxon>
    </lineage>
</organism>
<sequence>MGGLQLSRPGRQHCRKLEESQGKPEALKATVDFCNLMADCAWFVHDNDTTVILSLVTDTGKDAYYQLSESTKDPLLEADILLLLSIRNLRGDGDFKSAETNGTKSLELRERLEQPQSLEITNCYNCIAVACDSLRRHAEAKMFLLKSREILEKDDDELHIRLLCQNNLNYSRNLFCRQCLSDQGKSVPPWIKWRRENHVSLARETLDASGVFASISWISGIVSYRACSVAMKRKEVETAIDEPKGAVAIARLYKMPPGMCARFAHHLMNAYLLNPEQYQKEADGQRQEAQRLRKLLPPGRTDLDDESGEAFDMLVDISVR</sequence>
<keyword evidence="3" id="KW-1185">Reference proteome</keyword>
<gene>
    <name evidence="2" type="ORF">PG994_003006</name>
</gene>
<dbReference type="Proteomes" id="UP001480595">
    <property type="component" value="Unassembled WGS sequence"/>
</dbReference>
<comment type="caution">
    <text evidence="2">The sequence shown here is derived from an EMBL/GenBank/DDBJ whole genome shotgun (WGS) entry which is preliminary data.</text>
</comment>
<dbReference type="EMBL" id="JAQQWL010000003">
    <property type="protein sequence ID" value="KAK8079199.1"/>
    <property type="molecule type" value="Genomic_DNA"/>
</dbReference>
<dbReference type="GeneID" id="92087478"/>
<reference evidence="2 3" key="1">
    <citation type="submission" date="2023-01" db="EMBL/GenBank/DDBJ databases">
        <title>Analysis of 21 Apiospora genomes using comparative genomics revels a genus with tremendous synthesis potential of carbohydrate active enzymes and secondary metabolites.</title>
        <authorList>
            <person name="Sorensen T."/>
        </authorList>
    </citation>
    <scope>NUCLEOTIDE SEQUENCE [LARGE SCALE GENOMIC DNA]</scope>
    <source>
        <strain evidence="2 3">CBS 135458</strain>
    </source>
</reference>
<dbReference type="InterPro" id="IPR011990">
    <property type="entry name" value="TPR-like_helical_dom_sf"/>
</dbReference>
<dbReference type="Gene3D" id="1.25.40.10">
    <property type="entry name" value="Tetratricopeptide repeat domain"/>
    <property type="match status" value="1"/>
</dbReference>
<evidence type="ECO:0000313" key="2">
    <source>
        <dbReference type="EMBL" id="KAK8079199.1"/>
    </source>
</evidence>
<evidence type="ECO:0000256" key="1">
    <source>
        <dbReference type="SAM" id="MobiDB-lite"/>
    </source>
</evidence>
<accession>A0ABR1W6T9</accession>
<evidence type="ECO:0000313" key="3">
    <source>
        <dbReference type="Proteomes" id="UP001480595"/>
    </source>
</evidence>
<protein>
    <submittedName>
        <fullName evidence="2">Uncharacterized protein</fullName>
    </submittedName>
</protein>
<name>A0ABR1W6T9_9PEZI</name>
<proteinExistence type="predicted"/>